<proteinExistence type="predicted"/>
<dbReference type="PANTHER" id="PTHR43827:SF8">
    <property type="entry name" value="ALDO_KETO REDUCTASE FAMILY PROTEIN"/>
    <property type="match status" value="1"/>
</dbReference>
<evidence type="ECO:0000313" key="3">
    <source>
        <dbReference type="EMBL" id="VEU39046.1"/>
    </source>
</evidence>
<sequence length="389" mass="43282">MVRVARRKAGHRLPPARHLAVAALAVVLVCKLAFGGDGDSYYKYKYNADTSTKDASASPARGGSPEVSPVSFRTPLAYGTKSLKERTGELVATAISEGFRHIVTGGHHSSHNETGVGHGWKASGLGRSELFLQTCFVPFGNRADFAPDPLDPEQAPESIEEQVRLSVSISLKNLQTDYLDALVFHNNKAKRWADDEIRRAWKVFEELVDEGTVKHLGMTSVHDPEWFETFWNQSRIKPEIVQNRFHSNRQYDVNMQEVFRRHNTQVQRFWLLNGSSRGGRRSKDEAEARGVTPAQLMLGFVMSMGSQTCLVGTKTQQHMRDDVEVARCYPSLFWEAGSAGDTERAGSDEARVSYADKLGMKQPGDRPLPGPDEAARGAMDYRPCRSAAR</sequence>
<name>A0A448ZAK8_9STRA</name>
<protein>
    <recommendedName>
        <fullName evidence="2">NADP-dependent oxidoreductase domain-containing protein</fullName>
    </recommendedName>
</protein>
<feature type="domain" description="NADP-dependent oxidoreductase" evidence="2">
    <location>
        <begin position="84"/>
        <end position="286"/>
    </location>
</feature>
<dbReference type="AlphaFoldDB" id="A0A448ZAK8"/>
<evidence type="ECO:0000259" key="2">
    <source>
        <dbReference type="Pfam" id="PF00248"/>
    </source>
</evidence>
<evidence type="ECO:0000256" key="1">
    <source>
        <dbReference type="SAM" id="MobiDB-lite"/>
    </source>
</evidence>
<gene>
    <name evidence="3" type="ORF">PSNMU_V1.4_AUG-EV-PASAV3_0058820</name>
</gene>
<organism evidence="3 4">
    <name type="scientific">Pseudo-nitzschia multistriata</name>
    <dbReference type="NCBI Taxonomy" id="183589"/>
    <lineage>
        <taxon>Eukaryota</taxon>
        <taxon>Sar</taxon>
        <taxon>Stramenopiles</taxon>
        <taxon>Ochrophyta</taxon>
        <taxon>Bacillariophyta</taxon>
        <taxon>Bacillariophyceae</taxon>
        <taxon>Bacillariophycidae</taxon>
        <taxon>Bacillariales</taxon>
        <taxon>Bacillariaceae</taxon>
        <taxon>Pseudo-nitzschia</taxon>
    </lineage>
</organism>
<keyword evidence="4" id="KW-1185">Reference proteome</keyword>
<dbReference type="InterPro" id="IPR020471">
    <property type="entry name" value="AKR"/>
</dbReference>
<accession>A0A448ZAK8</accession>
<dbReference type="GO" id="GO:0016491">
    <property type="term" value="F:oxidoreductase activity"/>
    <property type="evidence" value="ECO:0007669"/>
    <property type="project" value="InterPro"/>
</dbReference>
<dbReference type="Pfam" id="PF00248">
    <property type="entry name" value="Aldo_ket_red"/>
    <property type="match status" value="1"/>
</dbReference>
<dbReference type="SUPFAM" id="SSF51430">
    <property type="entry name" value="NAD(P)-linked oxidoreductase"/>
    <property type="match status" value="1"/>
</dbReference>
<reference evidence="3 4" key="1">
    <citation type="submission" date="2019-01" db="EMBL/GenBank/DDBJ databases">
        <authorList>
            <person name="Ferrante I. M."/>
        </authorList>
    </citation>
    <scope>NUCLEOTIDE SEQUENCE [LARGE SCALE GENOMIC DNA]</scope>
    <source>
        <strain evidence="3 4">B856</strain>
    </source>
</reference>
<dbReference type="InterPro" id="IPR036812">
    <property type="entry name" value="NAD(P)_OxRdtase_dom_sf"/>
</dbReference>
<dbReference type="InterPro" id="IPR023210">
    <property type="entry name" value="NADP_OxRdtase_dom"/>
</dbReference>
<dbReference type="EMBL" id="CAACVS010000202">
    <property type="protein sequence ID" value="VEU39046.1"/>
    <property type="molecule type" value="Genomic_DNA"/>
</dbReference>
<dbReference type="Proteomes" id="UP000291116">
    <property type="component" value="Unassembled WGS sequence"/>
</dbReference>
<evidence type="ECO:0000313" key="4">
    <source>
        <dbReference type="Proteomes" id="UP000291116"/>
    </source>
</evidence>
<dbReference type="OrthoDB" id="5357513at2759"/>
<dbReference type="PANTHER" id="PTHR43827">
    <property type="entry name" value="2,5-DIKETO-D-GLUCONIC ACID REDUCTASE"/>
    <property type="match status" value="1"/>
</dbReference>
<dbReference type="Gene3D" id="3.20.20.100">
    <property type="entry name" value="NADP-dependent oxidoreductase domain"/>
    <property type="match status" value="1"/>
</dbReference>
<feature type="compositionally biased region" description="Basic and acidic residues" evidence="1">
    <location>
        <begin position="341"/>
        <end position="351"/>
    </location>
</feature>
<feature type="region of interest" description="Disordered" evidence="1">
    <location>
        <begin position="339"/>
        <end position="389"/>
    </location>
</feature>